<accession>A0A1H6KPP2</accession>
<dbReference type="EMBL" id="FNWV01000011">
    <property type="protein sequence ID" value="SEH77408.1"/>
    <property type="molecule type" value="Genomic_DNA"/>
</dbReference>
<evidence type="ECO:0000256" key="4">
    <source>
        <dbReference type="ARBA" id="ARBA00023125"/>
    </source>
</evidence>
<organism evidence="6 7">
    <name type="scientific">Ruminococcus flavefaciens</name>
    <dbReference type="NCBI Taxonomy" id="1265"/>
    <lineage>
        <taxon>Bacteria</taxon>
        <taxon>Bacillati</taxon>
        <taxon>Bacillota</taxon>
        <taxon>Clostridia</taxon>
        <taxon>Eubacteriales</taxon>
        <taxon>Oscillospiraceae</taxon>
        <taxon>Ruminococcus</taxon>
    </lineage>
</organism>
<comment type="similarity">
    <text evidence="1">Belongs to the sigma-70 factor family. ECF subfamily.</text>
</comment>
<dbReference type="AlphaFoldDB" id="A0A1H6KPP2"/>
<dbReference type="Proteomes" id="UP000183190">
    <property type="component" value="Unassembled WGS sequence"/>
</dbReference>
<dbReference type="InterPro" id="IPR013325">
    <property type="entry name" value="RNA_pol_sigma_r2"/>
</dbReference>
<dbReference type="NCBIfam" id="TIGR02937">
    <property type="entry name" value="sigma70-ECF"/>
    <property type="match status" value="1"/>
</dbReference>
<evidence type="ECO:0000256" key="5">
    <source>
        <dbReference type="ARBA" id="ARBA00023163"/>
    </source>
</evidence>
<evidence type="ECO:0000313" key="7">
    <source>
        <dbReference type="Proteomes" id="UP000183190"/>
    </source>
</evidence>
<dbReference type="InterPro" id="IPR014284">
    <property type="entry name" value="RNA_pol_sigma-70_dom"/>
</dbReference>
<dbReference type="OrthoDB" id="1820736at2"/>
<dbReference type="InterPro" id="IPR036388">
    <property type="entry name" value="WH-like_DNA-bd_sf"/>
</dbReference>
<keyword evidence="3" id="KW-0731">Sigma factor</keyword>
<dbReference type="Gene3D" id="1.10.10.10">
    <property type="entry name" value="Winged helix-like DNA-binding domain superfamily/Winged helix DNA-binding domain"/>
    <property type="match status" value="1"/>
</dbReference>
<dbReference type="GO" id="GO:0006352">
    <property type="term" value="P:DNA-templated transcription initiation"/>
    <property type="evidence" value="ECO:0007669"/>
    <property type="project" value="InterPro"/>
</dbReference>
<dbReference type="SUPFAM" id="SSF88659">
    <property type="entry name" value="Sigma3 and sigma4 domains of RNA polymerase sigma factors"/>
    <property type="match status" value="1"/>
</dbReference>
<evidence type="ECO:0000256" key="3">
    <source>
        <dbReference type="ARBA" id="ARBA00023082"/>
    </source>
</evidence>
<gene>
    <name evidence="6" type="ORF">SAMN02910265_02615</name>
</gene>
<evidence type="ECO:0000313" key="6">
    <source>
        <dbReference type="EMBL" id="SEH77408.1"/>
    </source>
</evidence>
<keyword evidence="4" id="KW-0238">DNA-binding</keyword>
<dbReference type="InterPro" id="IPR039425">
    <property type="entry name" value="RNA_pol_sigma-70-like"/>
</dbReference>
<dbReference type="GO" id="GO:0003677">
    <property type="term" value="F:DNA binding"/>
    <property type="evidence" value="ECO:0007669"/>
    <property type="project" value="UniProtKB-KW"/>
</dbReference>
<dbReference type="SUPFAM" id="SSF88946">
    <property type="entry name" value="Sigma2 domain of RNA polymerase sigma factors"/>
    <property type="match status" value="1"/>
</dbReference>
<proteinExistence type="inferred from homology"/>
<reference evidence="6 7" key="1">
    <citation type="submission" date="2016-10" db="EMBL/GenBank/DDBJ databases">
        <authorList>
            <person name="de Groot N.N."/>
        </authorList>
    </citation>
    <scope>NUCLEOTIDE SEQUENCE [LARGE SCALE GENOMIC DNA]</scope>
    <source>
        <strain evidence="6 7">YAD2003</strain>
    </source>
</reference>
<keyword evidence="2" id="KW-0805">Transcription regulation</keyword>
<protein>
    <submittedName>
        <fullName evidence="6">RNA polymerase sigma-70 factor, ECF subfamily</fullName>
    </submittedName>
</protein>
<dbReference type="InterPro" id="IPR013324">
    <property type="entry name" value="RNA_pol_sigma_r3/r4-like"/>
</dbReference>
<sequence>MTGNELKELLDTSPAECHRRLMKEYGRYVYAIVFNKLRSCGTKEDIEECFCDVFTDIFIKFEYNEKYVNDIKGYIGTVAKHNAIDRFRRLSAANSHNAYTDEEGMAELVSDFSVDERVDSSELRRILLQKIKELGEPDTTILIQKFYYNRKSSEIAKTVSMTASSVRSRCTRAMEKLRVKLAEVGITK</sequence>
<evidence type="ECO:0000256" key="1">
    <source>
        <dbReference type="ARBA" id="ARBA00010641"/>
    </source>
</evidence>
<dbReference type="PANTHER" id="PTHR43133:SF8">
    <property type="entry name" value="RNA POLYMERASE SIGMA FACTOR HI_1459-RELATED"/>
    <property type="match status" value="1"/>
</dbReference>
<name>A0A1H6KPP2_RUMFL</name>
<dbReference type="GO" id="GO:0016987">
    <property type="term" value="F:sigma factor activity"/>
    <property type="evidence" value="ECO:0007669"/>
    <property type="project" value="UniProtKB-KW"/>
</dbReference>
<keyword evidence="5" id="KW-0804">Transcription</keyword>
<dbReference type="RefSeq" id="WP_074718134.1">
    <property type="nucleotide sequence ID" value="NZ_FNWV01000011.1"/>
</dbReference>
<dbReference type="PANTHER" id="PTHR43133">
    <property type="entry name" value="RNA POLYMERASE ECF-TYPE SIGMA FACTO"/>
    <property type="match status" value="1"/>
</dbReference>
<dbReference type="Gene3D" id="1.10.1740.10">
    <property type="match status" value="1"/>
</dbReference>
<evidence type="ECO:0000256" key="2">
    <source>
        <dbReference type="ARBA" id="ARBA00023015"/>
    </source>
</evidence>